<proteinExistence type="predicted"/>
<dbReference type="PANTHER" id="PTHR11062:SF73">
    <property type="entry name" value="EXOSTOSIN-LIKE 3"/>
    <property type="match status" value="1"/>
</dbReference>
<dbReference type="Pfam" id="PF03016">
    <property type="entry name" value="Exostosin_GT47"/>
    <property type="match status" value="1"/>
</dbReference>
<keyword evidence="3" id="KW-1185">Reference proteome</keyword>
<evidence type="ECO:0000313" key="2">
    <source>
        <dbReference type="EMBL" id="MFB2938670.1"/>
    </source>
</evidence>
<dbReference type="RefSeq" id="WP_413260152.1">
    <property type="nucleotide sequence ID" value="NZ_JBHFNS010000092.1"/>
</dbReference>
<dbReference type="InterPro" id="IPR004263">
    <property type="entry name" value="Exostosin"/>
</dbReference>
<dbReference type="PANTHER" id="PTHR11062">
    <property type="entry name" value="EXOSTOSIN HEPARAN SULFATE GLYCOSYLTRANSFERASE -RELATED"/>
    <property type="match status" value="1"/>
</dbReference>
<protein>
    <submittedName>
        <fullName evidence="2">Exostosin family protein</fullName>
    </submittedName>
</protein>
<dbReference type="Proteomes" id="UP001576776">
    <property type="component" value="Unassembled WGS sequence"/>
</dbReference>
<dbReference type="InterPro" id="IPR040911">
    <property type="entry name" value="Exostosin_GT47"/>
</dbReference>
<evidence type="ECO:0000313" key="3">
    <source>
        <dbReference type="Proteomes" id="UP001576776"/>
    </source>
</evidence>
<name>A0ABV4YLD8_9CYAN</name>
<dbReference type="EMBL" id="JBHFNS010000092">
    <property type="protein sequence ID" value="MFB2938670.1"/>
    <property type="molecule type" value="Genomic_DNA"/>
</dbReference>
<accession>A0ABV4YLD8</accession>
<feature type="domain" description="Exostosin GT47" evidence="1">
    <location>
        <begin position="244"/>
        <end position="319"/>
    </location>
</feature>
<gene>
    <name evidence="2" type="ORF">ACE1B6_25750</name>
</gene>
<reference evidence="2 3" key="1">
    <citation type="submission" date="2024-09" db="EMBL/GenBank/DDBJ databases">
        <title>Floridaenema gen nov. (Aerosakkonemataceae, Aerosakkonematales ord. nov., Cyanobacteria) from benthic tropical and subtropical fresh waters, with the description of four new species.</title>
        <authorList>
            <person name="Moretto J.A."/>
            <person name="Berthold D.E."/>
            <person name="Lefler F.W."/>
            <person name="Huang I.-S."/>
            <person name="Laughinghouse H. IV."/>
        </authorList>
    </citation>
    <scope>NUCLEOTIDE SEQUENCE [LARGE SCALE GENOMIC DNA]</scope>
    <source>
        <strain evidence="2 3">BLCC-F154</strain>
    </source>
</reference>
<sequence length="364" mass="43133">MKLKIFADKKYLLNQPNVRPNPMLLPFWADFAETGYYSWMKNYDRYSNIANTLFEMVSLEEADIAVMPDDWRTVVGELWYANQNKLADSLYRQFAEKVAQANKKLVVFFGGDRSDEPVNLPNKDMLVFRYSYYRSQQKENNFVWPVFCEDLVEHYLANQLSIRQKSAKPVVGFCGLVKPSNWKTNLKKLSYYGYMLSRYRRLGYPPIQGHILREKVIKNFKKSNLVTTNFLVRESMVFLGQKNLVDMAKLRVEFIDNMINSDYIVCCRGAGNYSNRLFETLCLGRIPIFIDTDCVLPYNFTIDWKKYCVWIEEKEIDRIAEKVAEFHQNLSEEDFVNLQHECRRFWKEWLSAEGFYSNFNLHLP</sequence>
<comment type="caution">
    <text evidence="2">The sequence shown here is derived from an EMBL/GenBank/DDBJ whole genome shotgun (WGS) entry which is preliminary data.</text>
</comment>
<organism evidence="2 3">
    <name type="scientific">Floridaenema fluviatile BLCC-F154</name>
    <dbReference type="NCBI Taxonomy" id="3153640"/>
    <lineage>
        <taxon>Bacteria</taxon>
        <taxon>Bacillati</taxon>
        <taxon>Cyanobacteriota</taxon>
        <taxon>Cyanophyceae</taxon>
        <taxon>Oscillatoriophycideae</taxon>
        <taxon>Aerosakkonematales</taxon>
        <taxon>Aerosakkonemataceae</taxon>
        <taxon>Floridanema</taxon>
        <taxon>Floridanema fluviatile</taxon>
    </lineage>
</organism>
<evidence type="ECO:0000259" key="1">
    <source>
        <dbReference type="Pfam" id="PF03016"/>
    </source>
</evidence>